<feature type="transmembrane region" description="Helical" evidence="1">
    <location>
        <begin position="51"/>
        <end position="84"/>
    </location>
</feature>
<dbReference type="RefSeq" id="WP_184423993.1">
    <property type="nucleotide sequence ID" value="NZ_AP027362.1"/>
</dbReference>
<protein>
    <submittedName>
        <fullName evidence="2">Putative membrane protein</fullName>
    </submittedName>
</protein>
<dbReference type="EMBL" id="JACHHU010000011">
    <property type="protein sequence ID" value="MBB6543200.1"/>
    <property type="molecule type" value="Genomic_DNA"/>
</dbReference>
<proteinExistence type="predicted"/>
<accession>A0A7X0NH05</accession>
<comment type="caution">
    <text evidence="2">The sequence shown here is derived from an EMBL/GenBank/DDBJ whole genome shotgun (WGS) entry which is preliminary data.</text>
</comment>
<dbReference type="AlphaFoldDB" id="A0A7X0NH05"/>
<evidence type="ECO:0000256" key="1">
    <source>
        <dbReference type="SAM" id="Phobius"/>
    </source>
</evidence>
<name>A0A7X0NH05_9GAMM</name>
<keyword evidence="3" id="KW-1185">Reference proteome</keyword>
<dbReference type="Proteomes" id="UP000537141">
    <property type="component" value="Unassembled WGS sequence"/>
</dbReference>
<keyword evidence="1" id="KW-0812">Transmembrane</keyword>
<evidence type="ECO:0000313" key="2">
    <source>
        <dbReference type="EMBL" id="MBB6543200.1"/>
    </source>
</evidence>
<keyword evidence="1" id="KW-1133">Transmembrane helix</keyword>
<feature type="transmembrane region" description="Helical" evidence="1">
    <location>
        <begin position="20"/>
        <end position="39"/>
    </location>
</feature>
<gene>
    <name evidence="2" type="ORF">HNQ55_001707</name>
</gene>
<sequence>MTHYRSDSQTQYDMSRIVSIISYLTVVGWLLAIVLHGKNHSTLARFHLRQSLGLIVTAAILSFIPLLGWLLNIFVAIFWLVAFYHATLGQKFTVPVLGELYQEQLDFIR</sequence>
<evidence type="ECO:0000313" key="3">
    <source>
        <dbReference type="Proteomes" id="UP000537141"/>
    </source>
</evidence>
<organism evidence="2 3">
    <name type="scientific">Thalassotalea piscium</name>
    <dbReference type="NCBI Taxonomy" id="1230533"/>
    <lineage>
        <taxon>Bacteria</taxon>
        <taxon>Pseudomonadati</taxon>
        <taxon>Pseudomonadota</taxon>
        <taxon>Gammaproteobacteria</taxon>
        <taxon>Alteromonadales</taxon>
        <taxon>Colwelliaceae</taxon>
        <taxon>Thalassotalea</taxon>
    </lineage>
</organism>
<keyword evidence="1" id="KW-0472">Membrane</keyword>
<reference evidence="2 3" key="1">
    <citation type="submission" date="2020-08" db="EMBL/GenBank/DDBJ databases">
        <title>Genomic Encyclopedia of Type Strains, Phase IV (KMG-IV): sequencing the most valuable type-strain genomes for metagenomic binning, comparative biology and taxonomic classification.</title>
        <authorList>
            <person name="Goeker M."/>
        </authorList>
    </citation>
    <scope>NUCLEOTIDE SEQUENCE [LARGE SCALE GENOMIC DNA]</scope>
    <source>
        <strain evidence="2 3">DSM 26287</strain>
    </source>
</reference>